<dbReference type="PANTHER" id="PTHR30146:SF153">
    <property type="entry name" value="LACTOSE OPERON REPRESSOR"/>
    <property type="match status" value="1"/>
</dbReference>
<accession>A0ABY2E150</accession>
<dbReference type="Pfam" id="PF13377">
    <property type="entry name" value="Peripla_BP_3"/>
    <property type="match status" value="1"/>
</dbReference>
<dbReference type="Gene3D" id="3.40.50.2300">
    <property type="match status" value="2"/>
</dbReference>
<evidence type="ECO:0000256" key="2">
    <source>
        <dbReference type="ARBA" id="ARBA00023125"/>
    </source>
</evidence>
<dbReference type="EMBL" id="SMNA01000007">
    <property type="protein sequence ID" value="TDE91645.1"/>
    <property type="molecule type" value="Genomic_DNA"/>
</dbReference>
<sequence>MVSNRGSRRRSRGPSIEDVAGLAGVSAQTVSRVANEAGNVRPATRERVLRAMDRLGYTPNRAARALRNGAFGSIGLIARTFARTGEALTTQSVVEAAEAEGYSVTLLAVREPEAGGWRHAVQRLSHQAVDGLIIIRAEETTPESFLLPSGMPVSVSDSRFIGYYPDVGADQVQGTRDAVEYLLGLGHATVHHLAGPPDSEPATTRAASWHRTLEGAGISPPPAWRGDWSARSGHEVGREIVADDSVTAVYVANDDMAFGLLRAAHEVGRRVPEELSVVGFDDIELSEFSEPPLTTVRQDFRRAGHELVRLLLQQVTEPGSVGYDERVLLPTTLVVRGSTAPPPPPR</sequence>
<evidence type="ECO:0000256" key="3">
    <source>
        <dbReference type="ARBA" id="ARBA00023163"/>
    </source>
</evidence>
<dbReference type="Pfam" id="PF00356">
    <property type="entry name" value="LacI"/>
    <property type="match status" value="1"/>
</dbReference>
<proteinExistence type="predicted"/>
<evidence type="ECO:0000256" key="1">
    <source>
        <dbReference type="ARBA" id="ARBA00023015"/>
    </source>
</evidence>
<dbReference type="RefSeq" id="WP_133108679.1">
    <property type="nucleotide sequence ID" value="NZ_SMNA01000007.1"/>
</dbReference>
<dbReference type="InterPro" id="IPR028082">
    <property type="entry name" value="Peripla_BP_I"/>
</dbReference>
<organism evidence="5 6">
    <name type="scientific">Occultella glacieicola</name>
    <dbReference type="NCBI Taxonomy" id="2518684"/>
    <lineage>
        <taxon>Bacteria</taxon>
        <taxon>Bacillati</taxon>
        <taxon>Actinomycetota</taxon>
        <taxon>Actinomycetes</taxon>
        <taxon>Micrococcales</taxon>
        <taxon>Ruaniaceae</taxon>
        <taxon>Occultella</taxon>
    </lineage>
</organism>
<comment type="caution">
    <text evidence="5">The sequence shown here is derived from an EMBL/GenBank/DDBJ whole genome shotgun (WGS) entry which is preliminary data.</text>
</comment>
<dbReference type="InterPro" id="IPR000843">
    <property type="entry name" value="HTH_LacI"/>
</dbReference>
<name>A0ABY2E150_9MICO</name>
<dbReference type="Proteomes" id="UP000504882">
    <property type="component" value="Unassembled WGS sequence"/>
</dbReference>
<dbReference type="PANTHER" id="PTHR30146">
    <property type="entry name" value="LACI-RELATED TRANSCRIPTIONAL REPRESSOR"/>
    <property type="match status" value="1"/>
</dbReference>
<dbReference type="CDD" id="cd01392">
    <property type="entry name" value="HTH_LacI"/>
    <property type="match status" value="1"/>
</dbReference>
<reference evidence="5 6" key="1">
    <citation type="submission" date="2019-03" db="EMBL/GenBank/DDBJ databases">
        <title>Genomic features of bacteria from cold environments.</title>
        <authorList>
            <person name="Shen L."/>
        </authorList>
    </citation>
    <scope>NUCLEOTIDE SEQUENCE [LARGE SCALE GENOMIC DNA]</scope>
    <source>
        <strain evidence="6">T3246-1</strain>
    </source>
</reference>
<feature type="domain" description="HTH lacI-type" evidence="4">
    <location>
        <begin position="14"/>
        <end position="68"/>
    </location>
</feature>
<evidence type="ECO:0000313" key="5">
    <source>
        <dbReference type="EMBL" id="TDE91645.1"/>
    </source>
</evidence>
<keyword evidence="1" id="KW-0805">Transcription regulation</keyword>
<dbReference type="SMART" id="SM00354">
    <property type="entry name" value="HTH_LACI"/>
    <property type="match status" value="1"/>
</dbReference>
<keyword evidence="3" id="KW-0804">Transcription</keyword>
<dbReference type="InterPro" id="IPR046335">
    <property type="entry name" value="LacI/GalR-like_sensor"/>
</dbReference>
<evidence type="ECO:0000313" key="6">
    <source>
        <dbReference type="Proteomes" id="UP000504882"/>
    </source>
</evidence>
<dbReference type="Gene3D" id="1.10.260.40">
    <property type="entry name" value="lambda repressor-like DNA-binding domains"/>
    <property type="match status" value="1"/>
</dbReference>
<evidence type="ECO:0000259" key="4">
    <source>
        <dbReference type="PROSITE" id="PS50932"/>
    </source>
</evidence>
<keyword evidence="2" id="KW-0238">DNA-binding</keyword>
<dbReference type="SUPFAM" id="SSF53822">
    <property type="entry name" value="Periplasmic binding protein-like I"/>
    <property type="match status" value="1"/>
</dbReference>
<keyword evidence="6" id="KW-1185">Reference proteome</keyword>
<dbReference type="InterPro" id="IPR010982">
    <property type="entry name" value="Lambda_DNA-bd_dom_sf"/>
</dbReference>
<dbReference type="CDD" id="cd01574">
    <property type="entry name" value="PBP1_LacI"/>
    <property type="match status" value="1"/>
</dbReference>
<dbReference type="PROSITE" id="PS50932">
    <property type="entry name" value="HTH_LACI_2"/>
    <property type="match status" value="1"/>
</dbReference>
<protein>
    <submittedName>
        <fullName evidence="5">LacI family transcriptional regulator</fullName>
    </submittedName>
</protein>
<gene>
    <name evidence="5" type="ORF">EXU48_16030</name>
</gene>
<dbReference type="SUPFAM" id="SSF47413">
    <property type="entry name" value="lambda repressor-like DNA-binding domains"/>
    <property type="match status" value="1"/>
</dbReference>